<name>A0ABD6CE84_9EURY</name>
<evidence type="ECO:0000313" key="3">
    <source>
        <dbReference type="Proteomes" id="UP001597119"/>
    </source>
</evidence>
<sequence>MFGIESLSGNAHAAALVGLVLLEAIALYVGYGALERALGTYVIDLVRGE</sequence>
<dbReference type="Proteomes" id="UP001597119">
    <property type="component" value="Unassembled WGS sequence"/>
</dbReference>
<keyword evidence="1" id="KW-0812">Transmembrane</keyword>
<accession>A0ABD6CE84</accession>
<dbReference type="RefSeq" id="WP_247380863.1">
    <property type="nucleotide sequence ID" value="NZ_JALLGV010000008.1"/>
</dbReference>
<organism evidence="2 3">
    <name type="scientific">Halorientalis brevis</name>
    <dbReference type="NCBI Taxonomy" id="1126241"/>
    <lineage>
        <taxon>Archaea</taxon>
        <taxon>Methanobacteriati</taxon>
        <taxon>Methanobacteriota</taxon>
        <taxon>Stenosarchaea group</taxon>
        <taxon>Halobacteria</taxon>
        <taxon>Halobacteriales</taxon>
        <taxon>Haloarculaceae</taxon>
        <taxon>Halorientalis</taxon>
    </lineage>
</organism>
<dbReference type="InterPro" id="IPR055934">
    <property type="entry name" value="DUF7512"/>
</dbReference>
<keyword evidence="1" id="KW-0472">Membrane</keyword>
<dbReference type="AlphaFoldDB" id="A0ABD6CE84"/>
<feature type="transmembrane region" description="Helical" evidence="1">
    <location>
        <begin position="12"/>
        <end position="31"/>
    </location>
</feature>
<evidence type="ECO:0000256" key="1">
    <source>
        <dbReference type="SAM" id="Phobius"/>
    </source>
</evidence>
<proteinExistence type="predicted"/>
<protein>
    <submittedName>
        <fullName evidence="2">Uncharacterized protein</fullName>
    </submittedName>
</protein>
<reference evidence="2 3" key="1">
    <citation type="journal article" date="2019" name="Int. J. Syst. Evol. Microbiol.">
        <title>The Global Catalogue of Microorganisms (GCM) 10K type strain sequencing project: providing services to taxonomists for standard genome sequencing and annotation.</title>
        <authorList>
            <consortium name="The Broad Institute Genomics Platform"/>
            <consortium name="The Broad Institute Genome Sequencing Center for Infectious Disease"/>
            <person name="Wu L."/>
            <person name="Ma J."/>
        </authorList>
    </citation>
    <scope>NUCLEOTIDE SEQUENCE [LARGE SCALE GENOMIC DNA]</scope>
    <source>
        <strain evidence="2 3">CGMCC 1.12125</strain>
    </source>
</reference>
<gene>
    <name evidence="2" type="ORF">ACFR9U_11830</name>
</gene>
<keyword evidence="1" id="KW-1133">Transmembrane helix</keyword>
<evidence type="ECO:0000313" key="2">
    <source>
        <dbReference type="EMBL" id="MFD1587674.1"/>
    </source>
</evidence>
<dbReference type="EMBL" id="JBHUDJ010000006">
    <property type="protein sequence ID" value="MFD1587674.1"/>
    <property type="molecule type" value="Genomic_DNA"/>
</dbReference>
<keyword evidence="3" id="KW-1185">Reference proteome</keyword>
<comment type="caution">
    <text evidence="2">The sequence shown here is derived from an EMBL/GenBank/DDBJ whole genome shotgun (WGS) entry which is preliminary data.</text>
</comment>
<dbReference type="Pfam" id="PF24352">
    <property type="entry name" value="DUF7512"/>
    <property type="match status" value="1"/>
</dbReference>